<gene>
    <name evidence="1" type="ORF">HUJ06_025207</name>
</gene>
<sequence length="103" mass="11612">MDYQYPTKRLNIIHEDGIEAIGDPGDDLAEEEDYSFTDDDALDEDSNCVGVVRRILTSPNEEIKEDWLRTTIFQTIVKSGDKYCKFIVDGGSSMNVISEVTVD</sequence>
<comment type="caution">
    <text evidence="1">The sequence shown here is derived from an EMBL/GenBank/DDBJ whole genome shotgun (WGS) entry which is preliminary data.</text>
</comment>
<accession>A0A822XQ58</accession>
<dbReference type="AlphaFoldDB" id="A0A822XQ58"/>
<dbReference type="EMBL" id="DUZY01000001">
    <property type="protein sequence ID" value="DAD23744.1"/>
    <property type="molecule type" value="Genomic_DNA"/>
</dbReference>
<reference evidence="1 2" key="1">
    <citation type="journal article" date="2020" name="Mol. Biol. Evol.">
        <title>Distinct Expression and Methylation Patterns for Genes with Different Fates following a Single Whole-Genome Duplication in Flowering Plants.</title>
        <authorList>
            <person name="Shi T."/>
            <person name="Rahmani R.S."/>
            <person name="Gugger P.F."/>
            <person name="Wang M."/>
            <person name="Li H."/>
            <person name="Zhang Y."/>
            <person name="Li Z."/>
            <person name="Wang Q."/>
            <person name="Van de Peer Y."/>
            <person name="Marchal K."/>
            <person name="Chen J."/>
        </authorList>
    </citation>
    <scope>NUCLEOTIDE SEQUENCE [LARGE SCALE GENOMIC DNA]</scope>
    <source>
        <tissue evidence="1">Leaf</tissue>
    </source>
</reference>
<evidence type="ECO:0000313" key="1">
    <source>
        <dbReference type="EMBL" id="DAD23744.1"/>
    </source>
</evidence>
<proteinExistence type="predicted"/>
<dbReference type="Proteomes" id="UP000607653">
    <property type="component" value="Unassembled WGS sequence"/>
</dbReference>
<protein>
    <submittedName>
        <fullName evidence="1">Uncharacterized protein</fullName>
    </submittedName>
</protein>
<name>A0A822XQ58_NELNU</name>
<organism evidence="1 2">
    <name type="scientific">Nelumbo nucifera</name>
    <name type="common">Sacred lotus</name>
    <dbReference type="NCBI Taxonomy" id="4432"/>
    <lineage>
        <taxon>Eukaryota</taxon>
        <taxon>Viridiplantae</taxon>
        <taxon>Streptophyta</taxon>
        <taxon>Embryophyta</taxon>
        <taxon>Tracheophyta</taxon>
        <taxon>Spermatophyta</taxon>
        <taxon>Magnoliopsida</taxon>
        <taxon>Proteales</taxon>
        <taxon>Nelumbonaceae</taxon>
        <taxon>Nelumbo</taxon>
    </lineage>
</organism>
<keyword evidence="2" id="KW-1185">Reference proteome</keyword>
<evidence type="ECO:0000313" key="2">
    <source>
        <dbReference type="Proteomes" id="UP000607653"/>
    </source>
</evidence>